<dbReference type="GO" id="GO:0098609">
    <property type="term" value="P:cell-cell adhesion"/>
    <property type="evidence" value="ECO:0007669"/>
    <property type="project" value="TreeGrafter"/>
</dbReference>
<dbReference type="GO" id="GO:0045197">
    <property type="term" value="P:establishment or maintenance of epithelial cell apical/basal polarity"/>
    <property type="evidence" value="ECO:0007669"/>
    <property type="project" value="TreeGrafter"/>
</dbReference>
<dbReference type="SUPFAM" id="SSF49599">
    <property type="entry name" value="TRAF domain-like"/>
    <property type="match status" value="1"/>
</dbReference>
<dbReference type="STRING" id="7574.A0A2R2MR51"/>
<feature type="domain" description="PDZ" evidence="5">
    <location>
        <begin position="175"/>
        <end position="260"/>
    </location>
</feature>
<sequence length="367" mass="41368">MVQYNTRHMEVSCEYFTRGCQERMKLSSLQRHMKECRWRPIQCRNQGCGAMVSLNALEEHESTWCSFRPQGFCQKGCQLPLMPKNSENHDCLQALRNHVTSQELELRSAKNQLRKLTTNYGKREKMLLGQIAELHSELKFQVEHFQKRLVDCKSQLSSLSTYSLSCLQPTEENITVILERKNHSLGFNLMGGFTPEGGASCGLVVSRVTKGGPADRMGLLLHDQILKVNGQDLSKASHEEAVEAFHGAQEPIIVEVLRRVNKNSNNISNSSSNSSQMRNRSPTLVSVGTQTDVDGSDTSSYYGSCRPPTPPPNLLDFQRYGLYQPSSRQPVAFSPSADLGLTDIEMAHGMDFFDQYDDDPGYELEYE</sequence>
<proteinExistence type="predicted"/>
<dbReference type="RefSeq" id="XP_023932726.1">
    <property type="nucleotide sequence ID" value="XM_024076958.1"/>
</dbReference>
<name>A0A2R2MR51_LINAN</name>
<dbReference type="Gene3D" id="3.30.40.10">
    <property type="entry name" value="Zinc/RING finger domain, C3HC4 (zinc finger)"/>
    <property type="match status" value="1"/>
</dbReference>
<keyword evidence="6" id="KW-1185">Reference proteome</keyword>
<evidence type="ECO:0000256" key="3">
    <source>
        <dbReference type="SAM" id="Coils"/>
    </source>
</evidence>
<feature type="region of interest" description="Disordered" evidence="4">
    <location>
        <begin position="264"/>
        <end position="314"/>
    </location>
</feature>
<comment type="subcellular location">
    <subcellularLocation>
        <location evidence="1">Membrane</location>
    </subcellularLocation>
</comment>
<dbReference type="GeneID" id="112042426"/>
<evidence type="ECO:0000259" key="5">
    <source>
        <dbReference type="PROSITE" id="PS50106"/>
    </source>
</evidence>
<feature type="non-terminal residue" evidence="7">
    <location>
        <position position="367"/>
    </location>
</feature>
<dbReference type="Pfam" id="PF00595">
    <property type="entry name" value="PDZ"/>
    <property type="match status" value="1"/>
</dbReference>
<keyword evidence="3" id="KW-0175">Coiled coil</keyword>
<protein>
    <submittedName>
        <fullName evidence="7">E3 ubiquitin-protein ligase PDZRN3-like</fullName>
    </submittedName>
</protein>
<keyword evidence="2" id="KW-0472">Membrane</keyword>
<dbReference type="SUPFAM" id="SSF50156">
    <property type="entry name" value="PDZ domain-like"/>
    <property type="match status" value="1"/>
</dbReference>
<dbReference type="GO" id="GO:0043113">
    <property type="term" value="P:receptor clustering"/>
    <property type="evidence" value="ECO:0007669"/>
    <property type="project" value="TreeGrafter"/>
</dbReference>
<dbReference type="GO" id="GO:0030054">
    <property type="term" value="C:cell junction"/>
    <property type="evidence" value="ECO:0007669"/>
    <property type="project" value="TreeGrafter"/>
</dbReference>
<dbReference type="SMART" id="SM00228">
    <property type="entry name" value="PDZ"/>
    <property type="match status" value="1"/>
</dbReference>
<feature type="compositionally biased region" description="Polar residues" evidence="4">
    <location>
        <begin position="282"/>
        <end position="302"/>
    </location>
</feature>
<dbReference type="InterPro" id="IPR036034">
    <property type="entry name" value="PDZ_sf"/>
</dbReference>
<dbReference type="Proteomes" id="UP000085678">
    <property type="component" value="Unplaced"/>
</dbReference>
<evidence type="ECO:0000313" key="6">
    <source>
        <dbReference type="Proteomes" id="UP000085678"/>
    </source>
</evidence>
<reference evidence="7" key="1">
    <citation type="submission" date="2025-08" db="UniProtKB">
        <authorList>
            <consortium name="RefSeq"/>
        </authorList>
    </citation>
    <scope>IDENTIFICATION</scope>
    <source>
        <tissue evidence="7">Gonads</tissue>
    </source>
</reference>
<dbReference type="CDD" id="cd06715">
    <property type="entry name" value="PDZ1-PDZRN4-like"/>
    <property type="match status" value="1"/>
</dbReference>
<dbReference type="GO" id="GO:0019901">
    <property type="term" value="F:protein kinase binding"/>
    <property type="evidence" value="ECO:0007669"/>
    <property type="project" value="TreeGrafter"/>
</dbReference>
<evidence type="ECO:0000256" key="1">
    <source>
        <dbReference type="ARBA" id="ARBA00004370"/>
    </source>
</evidence>
<dbReference type="GO" id="GO:0097120">
    <property type="term" value="P:receptor localization to synapse"/>
    <property type="evidence" value="ECO:0007669"/>
    <property type="project" value="TreeGrafter"/>
</dbReference>
<accession>A0A2R2MR51</accession>
<dbReference type="InterPro" id="IPR001478">
    <property type="entry name" value="PDZ"/>
</dbReference>
<feature type="compositionally biased region" description="Low complexity" evidence="4">
    <location>
        <begin position="264"/>
        <end position="281"/>
    </location>
</feature>
<dbReference type="Gene3D" id="2.30.42.10">
    <property type="match status" value="1"/>
</dbReference>
<dbReference type="OrthoDB" id="6270329at2759"/>
<dbReference type="InParanoid" id="A0A2R2MR51"/>
<dbReference type="KEGG" id="lak:112042426"/>
<evidence type="ECO:0000256" key="4">
    <source>
        <dbReference type="SAM" id="MobiDB-lite"/>
    </source>
</evidence>
<dbReference type="PROSITE" id="PS50106">
    <property type="entry name" value="PDZ"/>
    <property type="match status" value="1"/>
</dbReference>
<dbReference type="InterPro" id="IPR013083">
    <property type="entry name" value="Znf_RING/FYVE/PHD"/>
</dbReference>
<dbReference type="PANTHER" id="PTHR23119:SF51">
    <property type="entry name" value="DISKS LARGE 1 TUMOR SUPPRESSOR PROTEIN"/>
    <property type="match status" value="1"/>
</dbReference>
<dbReference type="InterPro" id="IPR050614">
    <property type="entry name" value="Synaptic_Scaffolding_LAP-MAGUK"/>
</dbReference>
<dbReference type="GO" id="GO:0016323">
    <property type="term" value="C:basolateral plasma membrane"/>
    <property type="evidence" value="ECO:0007669"/>
    <property type="project" value="TreeGrafter"/>
</dbReference>
<dbReference type="AlphaFoldDB" id="A0A2R2MR51"/>
<dbReference type="PANTHER" id="PTHR23119">
    <property type="entry name" value="DISCS LARGE"/>
    <property type="match status" value="1"/>
</dbReference>
<evidence type="ECO:0000313" key="7">
    <source>
        <dbReference type="RefSeq" id="XP_023932726.1"/>
    </source>
</evidence>
<gene>
    <name evidence="7" type="primary">LOC112042426</name>
</gene>
<evidence type="ECO:0000256" key="2">
    <source>
        <dbReference type="ARBA" id="ARBA00023136"/>
    </source>
</evidence>
<organism evidence="6 7">
    <name type="scientific">Lingula anatina</name>
    <name type="common">Brachiopod</name>
    <name type="synonym">Lingula unguis</name>
    <dbReference type="NCBI Taxonomy" id="7574"/>
    <lineage>
        <taxon>Eukaryota</taxon>
        <taxon>Metazoa</taxon>
        <taxon>Spiralia</taxon>
        <taxon>Lophotrochozoa</taxon>
        <taxon>Brachiopoda</taxon>
        <taxon>Linguliformea</taxon>
        <taxon>Lingulata</taxon>
        <taxon>Lingulida</taxon>
        <taxon>Linguloidea</taxon>
        <taxon>Lingulidae</taxon>
        <taxon>Lingula</taxon>
    </lineage>
</organism>
<feature type="coiled-coil region" evidence="3">
    <location>
        <begin position="92"/>
        <end position="119"/>
    </location>
</feature>